<accession>A0A387H813</accession>
<dbReference type="AlphaFoldDB" id="A0A387H813"/>
<keyword evidence="1" id="KW-1133">Transmembrane helix</keyword>
<keyword evidence="3" id="KW-1185">Reference proteome</keyword>
<organism evidence="2 3">
    <name type="scientific">Streptomyces hundungensis</name>
    <dbReference type="NCBI Taxonomy" id="1077946"/>
    <lineage>
        <taxon>Bacteria</taxon>
        <taxon>Bacillati</taxon>
        <taxon>Actinomycetota</taxon>
        <taxon>Actinomycetes</taxon>
        <taxon>Kitasatosporales</taxon>
        <taxon>Streptomycetaceae</taxon>
        <taxon>Streptomyces</taxon>
    </lineage>
</organism>
<evidence type="ECO:0000256" key="1">
    <source>
        <dbReference type="SAM" id="Phobius"/>
    </source>
</evidence>
<sequence>MRKFLEVTGWLLLLQGIGGLLHTWTGWFEQWALVYRVGLLDGHEVFASIVLAVAGAAVLIASERVRP</sequence>
<evidence type="ECO:0000313" key="2">
    <source>
        <dbReference type="EMBL" id="AYG79564.1"/>
    </source>
</evidence>
<protein>
    <submittedName>
        <fullName evidence="2">Uncharacterized protein</fullName>
    </submittedName>
</protein>
<dbReference type="Proteomes" id="UP000271554">
    <property type="component" value="Chromosome"/>
</dbReference>
<gene>
    <name evidence="2" type="ORF">DWB77_01679</name>
</gene>
<dbReference type="KEGG" id="shun:DWB77_01679"/>
<keyword evidence="1" id="KW-0812">Transmembrane</keyword>
<reference evidence="2 3" key="1">
    <citation type="submission" date="2018-10" db="EMBL/GenBank/DDBJ databases">
        <title>Relationship between Morphology and Antimicrobial Activity in Streptomyces.</title>
        <authorList>
            <person name="Kang H.J."/>
            <person name="Kim S.B."/>
        </authorList>
    </citation>
    <scope>NUCLEOTIDE SEQUENCE [LARGE SCALE GENOMIC DNA]</scope>
    <source>
        <strain evidence="2 3">BH38</strain>
    </source>
</reference>
<feature type="transmembrane region" description="Helical" evidence="1">
    <location>
        <begin position="7"/>
        <end position="25"/>
    </location>
</feature>
<dbReference type="RefSeq" id="WP_120720645.1">
    <property type="nucleotide sequence ID" value="NZ_CP032698.1"/>
</dbReference>
<name>A0A387H813_9ACTN</name>
<feature type="transmembrane region" description="Helical" evidence="1">
    <location>
        <begin position="45"/>
        <end position="62"/>
    </location>
</feature>
<evidence type="ECO:0000313" key="3">
    <source>
        <dbReference type="Proteomes" id="UP000271554"/>
    </source>
</evidence>
<proteinExistence type="predicted"/>
<dbReference type="EMBL" id="CP032698">
    <property type="protein sequence ID" value="AYG79564.1"/>
    <property type="molecule type" value="Genomic_DNA"/>
</dbReference>
<keyword evidence="1" id="KW-0472">Membrane</keyword>